<reference evidence="6 7" key="1">
    <citation type="submission" date="2021-06" db="EMBL/GenBank/DDBJ databases">
        <title>Caerostris extrusa draft genome.</title>
        <authorList>
            <person name="Kono N."/>
            <person name="Arakawa K."/>
        </authorList>
    </citation>
    <scope>NUCLEOTIDE SEQUENCE [LARGE SCALE GENOMIC DNA]</scope>
</reference>
<feature type="domain" description="Sushi" evidence="5">
    <location>
        <begin position="1"/>
        <end position="41"/>
    </location>
</feature>
<keyword evidence="1" id="KW-0732">Signal</keyword>
<dbReference type="CDD" id="cd00033">
    <property type="entry name" value="CCP"/>
    <property type="match status" value="1"/>
</dbReference>
<organism evidence="6 7">
    <name type="scientific">Caerostris extrusa</name>
    <name type="common">Bark spider</name>
    <name type="synonym">Caerostris bankana</name>
    <dbReference type="NCBI Taxonomy" id="172846"/>
    <lineage>
        <taxon>Eukaryota</taxon>
        <taxon>Metazoa</taxon>
        <taxon>Ecdysozoa</taxon>
        <taxon>Arthropoda</taxon>
        <taxon>Chelicerata</taxon>
        <taxon>Arachnida</taxon>
        <taxon>Araneae</taxon>
        <taxon>Araneomorphae</taxon>
        <taxon>Entelegynae</taxon>
        <taxon>Araneoidea</taxon>
        <taxon>Araneidae</taxon>
        <taxon>Caerostris</taxon>
    </lineage>
</organism>
<evidence type="ECO:0000256" key="4">
    <source>
        <dbReference type="PROSITE-ProRule" id="PRU00302"/>
    </source>
</evidence>
<proteinExistence type="predicted"/>
<dbReference type="Pfam" id="PF00084">
    <property type="entry name" value="Sushi"/>
    <property type="match status" value="1"/>
</dbReference>
<keyword evidence="4" id="KW-0768">Sushi</keyword>
<evidence type="ECO:0000313" key="7">
    <source>
        <dbReference type="Proteomes" id="UP001054945"/>
    </source>
</evidence>
<feature type="disulfide bond" evidence="4">
    <location>
        <begin position="12"/>
        <end position="39"/>
    </location>
</feature>
<comment type="caution">
    <text evidence="4">Lacks conserved residue(s) required for the propagation of feature annotation.</text>
</comment>
<evidence type="ECO:0000256" key="1">
    <source>
        <dbReference type="ARBA" id="ARBA00022729"/>
    </source>
</evidence>
<comment type="caution">
    <text evidence="6">The sequence shown here is derived from an EMBL/GenBank/DDBJ whole genome shotgun (WGS) entry which is preliminary data.</text>
</comment>
<gene>
    <name evidence="6" type="primary">EGF1_0</name>
    <name evidence="6" type="ORF">CEXT_13461</name>
</gene>
<dbReference type="PANTHER" id="PTHR45656:SF4">
    <property type="entry name" value="PROTEIN CBR-CLEC-78"/>
    <property type="match status" value="1"/>
</dbReference>
<dbReference type="InterPro" id="IPR035976">
    <property type="entry name" value="Sushi/SCR/CCP_sf"/>
</dbReference>
<name>A0AAV4YAG2_CAEEX</name>
<sequence length="178" mass="20568">MFHYGDVVSFHCDFAYVMIGNPTILCTSNGVWNGSVPTCEYAYCERIPDDPSQGLFLETGTEEKYIPFFENVTVSCHETGRPLRTTATSGFRQCVFDPHDGMPMHWLSGARPSCPRIDCGPPPETPWFNLRVSCRYQVQSQLLLRLRRDVYTGRKILNERQYHSMSRGWNMGLWRLEM</sequence>
<protein>
    <submittedName>
        <fullName evidence="6">Fibropellin-1</fullName>
    </submittedName>
</protein>
<accession>A0AAV4YAG2</accession>
<dbReference type="PROSITE" id="PS50923">
    <property type="entry name" value="SUSHI"/>
    <property type="match status" value="1"/>
</dbReference>
<dbReference type="InterPro" id="IPR000436">
    <property type="entry name" value="Sushi_SCR_CCP_dom"/>
</dbReference>
<evidence type="ECO:0000256" key="3">
    <source>
        <dbReference type="ARBA" id="ARBA00023157"/>
    </source>
</evidence>
<evidence type="ECO:0000256" key="2">
    <source>
        <dbReference type="ARBA" id="ARBA00022737"/>
    </source>
</evidence>
<dbReference type="AlphaFoldDB" id="A0AAV4YAG2"/>
<evidence type="ECO:0000259" key="5">
    <source>
        <dbReference type="PROSITE" id="PS50923"/>
    </source>
</evidence>
<keyword evidence="2" id="KW-0677">Repeat</keyword>
<keyword evidence="7" id="KW-1185">Reference proteome</keyword>
<dbReference type="Proteomes" id="UP001054945">
    <property type="component" value="Unassembled WGS sequence"/>
</dbReference>
<keyword evidence="3 4" id="KW-1015">Disulfide bond</keyword>
<dbReference type="PANTHER" id="PTHR45656">
    <property type="entry name" value="PROTEIN CBR-CLEC-78"/>
    <property type="match status" value="1"/>
</dbReference>
<dbReference type="Gene3D" id="2.10.70.10">
    <property type="entry name" value="Complement Module, domain 1"/>
    <property type="match status" value="1"/>
</dbReference>
<dbReference type="EMBL" id="BPLR01001692">
    <property type="protein sequence ID" value="GIZ04113.1"/>
    <property type="molecule type" value="Genomic_DNA"/>
</dbReference>
<evidence type="ECO:0000313" key="6">
    <source>
        <dbReference type="EMBL" id="GIZ04113.1"/>
    </source>
</evidence>
<dbReference type="SUPFAM" id="SSF57535">
    <property type="entry name" value="Complement control module/SCR domain"/>
    <property type="match status" value="1"/>
</dbReference>
<dbReference type="InterPro" id="IPR051277">
    <property type="entry name" value="SEZ6_CSMD_C4BPB_Regulators"/>
</dbReference>